<dbReference type="EMBL" id="BJFL01000003">
    <property type="protein sequence ID" value="GDY29229.1"/>
    <property type="molecule type" value="Genomic_DNA"/>
</dbReference>
<organism evidence="1 2">
    <name type="scientific">Gandjariella thermophila</name>
    <dbReference type="NCBI Taxonomy" id="1931992"/>
    <lineage>
        <taxon>Bacteria</taxon>
        <taxon>Bacillati</taxon>
        <taxon>Actinomycetota</taxon>
        <taxon>Actinomycetes</taxon>
        <taxon>Pseudonocardiales</taxon>
        <taxon>Pseudonocardiaceae</taxon>
        <taxon>Gandjariella</taxon>
    </lineage>
</organism>
<sequence length="102" mass="11032">MFGLPIRPLIVVGAVAAAWYYTGGHLFDALERALDAGQCQVRIDADVLNVRSGPGTGWRVVGTYPRGATTTADPITWNGFRRLGEGRWSASRYLVPLPGARC</sequence>
<proteinExistence type="predicted"/>
<dbReference type="Proteomes" id="UP000298860">
    <property type="component" value="Unassembled WGS sequence"/>
</dbReference>
<evidence type="ECO:0008006" key="3">
    <source>
        <dbReference type="Google" id="ProtNLM"/>
    </source>
</evidence>
<gene>
    <name evidence="1" type="ORF">GTS_08620</name>
</gene>
<evidence type="ECO:0000313" key="1">
    <source>
        <dbReference type="EMBL" id="GDY29229.1"/>
    </source>
</evidence>
<evidence type="ECO:0000313" key="2">
    <source>
        <dbReference type="Proteomes" id="UP000298860"/>
    </source>
</evidence>
<protein>
    <recommendedName>
        <fullName evidence="3">SH3b domain-containing protein</fullName>
    </recommendedName>
</protein>
<dbReference type="AlphaFoldDB" id="A0A4D4J3M3"/>
<comment type="caution">
    <text evidence="1">The sequence shown here is derived from an EMBL/GenBank/DDBJ whole genome shotgun (WGS) entry which is preliminary data.</text>
</comment>
<name>A0A4D4J3M3_9PSEU</name>
<keyword evidence="2" id="KW-1185">Reference proteome</keyword>
<accession>A0A4D4J3M3</accession>
<reference evidence="2" key="1">
    <citation type="submission" date="2019-04" db="EMBL/GenBank/DDBJ databases">
        <title>Draft genome sequence of Pseudonocardiaceae bacterium SL3-2-4.</title>
        <authorList>
            <person name="Ningsih F."/>
            <person name="Yokota A."/>
            <person name="Sakai Y."/>
            <person name="Nanatani K."/>
            <person name="Yabe S."/>
            <person name="Oetari A."/>
            <person name="Sjamsuridzal W."/>
        </authorList>
    </citation>
    <scope>NUCLEOTIDE SEQUENCE [LARGE SCALE GENOMIC DNA]</scope>
    <source>
        <strain evidence="2">SL3-2-4</strain>
    </source>
</reference>